<dbReference type="EMBL" id="DS548521">
    <property type="protein sequence ID" value="EDR28304.1"/>
    <property type="molecule type" value="Genomic_DNA"/>
</dbReference>
<evidence type="ECO:0000313" key="4">
    <source>
        <dbReference type="Proteomes" id="UP000008076"/>
    </source>
</evidence>
<dbReference type="SUPFAM" id="SSF52833">
    <property type="entry name" value="Thioredoxin-like"/>
    <property type="match status" value="1"/>
</dbReference>
<dbReference type="AlphaFoldDB" id="B0EAZ7"/>
<feature type="chain" id="PRO_5002749606" description="Thioredoxin domain-containing protein" evidence="1">
    <location>
        <begin position="19"/>
        <end position="153"/>
    </location>
</feature>
<dbReference type="OrthoDB" id="26352at2759"/>
<keyword evidence="1" id="KW-0732">Signal</keyword>
<keyword evidence="4" id="KW-1185">Reference proteome</keyword>
<gene>
    <name evidence="3" type="ORF">EDI_244360</name>
</gene>
<dbReference type="Gene3D" id="3.40.30.10">
    <property type="entry name" value="Glutaredoxin"/>
    <property type="match status" value="1"/>
</dbReference>
<dbReference type="InterPro" id="IPR013766">
    <property type="entry name" value="Thioredoxin_domain"/>
</dbReference>
<accession>B0EAZ7</accession>
<feature type="signal peptide" evidence="1">
    <location>
        <begin position="1"/>
        <end position="18"/>
    </location>
</feature>
<dbReference type="InterPro" id="IPR036249">
    <property type="entry name" value="Thioredoxin-like_sf"/>
</dbReference>
<name>B0EAZ7_ENTDS</name>
<proteinExistence type="predicted"/>
<organism evidence="4">
    <name type="scientific">Entamoeba dispar (strain ATCC PRA-260 / SAW760)</name>
    <dbReference type="NCBI Taxonomy" id="370354"/>
    <lineage>
        <taxon>Eukaryota</taxon>
        <taxon>Amoebozoa</taxon>
        <taxon>Evosea</taxon>
        <taxon>Archamoebae</taxon>
        <taxon>Mastigamoebida</taxon>
        <taxon>Entamoebidae</taxon>
        <taxon>Entamoeba</taxon>
    </lineage>
</organism>
<evidence type="ECO:0000259" key="2">
    <source>
        <dbReference type="Pfam" id="PF00085"/>
    </source>
</evidence>
<reference evidence="4" key="1">
    <citation type="submission" date="2007-12" db="EMBL/GenBank/DDBJ databases">
        <title>Annotation of Entamoeba dispar SAW760.</title>
        <authorList>
            <person name="Lorenzi H."/>
            <person name="Inman J."/>
            <person name="Schobel S."/>
            <person name="Amedeo P."/>
            <person name="Caler E."/>
        </authorList>
    </citation>
    <scope>NUCLEOTIDE SEQUENCE [LARGE SCALE GENOMIC DNA]</scope>
    <source>
        <strain evidence="4">ATCC PRA-260 / SAW760</strain>
    </source>
</reference>
<dbReference type="VEuPathDB" id="AmoebaDB:EDI_244360"/>
<dbReference type="eggNOG" id="ENOG502RCD8">
    <property type="taxonomic scope" value="Eukaryota"/>
</dbReference>
<dbReference type="Proteomes" id="UP000008076">
    <property type="component" value="Unassembled WGS sequence"/>
</dbReference>
<dbReference type="Pfam" id="PF00085">
    <property type="entry name" value="Thioredoxin"/>
    <property type="match status" value="1"/>
</dbReference>
<dbReference type="CDD" id="cd02961">
    <property type="entry name" value="PDI_a_family"/>
    <property type="match status" value="1"/>
</dbReference>
<sequence>MIKMKVLFICLICVLVQSRSTPEEIDQYRNSSKLVVIEYMSETCYFCQLIDKEINETISELSMLNNIKMFQIDCNKYKSYCERDGVSAYPSIVPIRNNFMYNELKKPREGWNWKLQILEIANSPMPKYVVGRTKLDKIIRPKHIPIRSFPMNK</sequence>
<evidence type="ECO:0000256" key="1">
    <source>
        <dbReference type="SAM" id="SignalP"/>
    </source>
</evidence>
<protein>
    <recommendedName>
        <fullName evidence="2">Thioredoxin domain-containing protein</fullName>
    </recommendedName>
</protein>
<dbReference type="KEGG" id="edi:EDI_244360"/>
<evidence type="ECO:0000313" key="3">
    <source>
        <dbReference type="EMBL" id="EDR28304.1"/>
    </source>
</evidence>
<dbReference type="OMA" id="YKSYCER"/>
<dbReference type="RefSeq" id="XP_001735500.1">
    <property type="nucleotide sequence ID" value="XM_001735448.1"/>
</dbReference>
<dbReference type="GeneID" id="5880454"/>
<feature type="domain" description="Thioredoxin" evidence="2">
    <location>
        <begin position="29"/>
        <end position="105"/>
    </location>
</feature>